<dbReference type="HOGENOM" id="CLU_1072624_0_0_0"/>
<reference evidence="3 4" key="1">
    <citation type="journal article" date="2014" name="PLoS ONE">
        <title>The first complete genome sequence of the class fimbriimonadia in the phylum armatimonadetes.</title>
        <authorList>
            <person name="Hu Z.Y."/>
            <person name="Wang Y.Z."/>
            <person name="Im W.T."/>
            <person name="Wang S.Y."/>
            <person name="Zhao G.P."/>
            <person name="Zheng H.J."/>
            <person name="Quan Z.X."/>
        </authorList>
    </citation>
    <scope>NUCLEOTIDE SEQUENCE [LARGE SCALE GENOMIC DNA]</scope>
    <source>
        <strain evidence="3">Gsoil 348</strain>
    </source>
</reference>
<feature type="transmembrane region" description="Helical" evidence="2">
    <location>
        <begin position="6"/>
        <end position="23"/>
    </location>
</feature>
<dbReference type="eggNOG" id="ENOG5034AP6">
    <property type="taxonomic scope" value="Bacteria"/>
</dbReference>
<evidence type="ECO:0000313" key="3">
    <source>
        <dbReference type="EMBL" id="AIE87812.1"/>
    </source>
</evidence>
<gene>
    <name evidence="3" type="ORF">OP10G_4444</name>
</gene>
<dbReference type="STRING" id="661478.OP10G_4444"/>
<evidence type="ECO:0000256" key="2">
    <source>
        <dbReference type="SAM" id="Phobius"/>
    </source>
</evidence>
<sequence>MYELLFLIGFIGFTAMTALGFLGHGGGRGHGGGHGHGHSPVGHGHGHAIGGSHGHAHAPHAAPAHAHHTPAHLQQPIDSIAQAPPAGNVGPMGPKLGPAQHAPKLSVKGGLKGGRGVSRWLAISPLDLFSFALGAGAAGILLKGLVAAAMLPWFAVLGALVFNFALVKPIIGLMARFAAPPSEGLEGLVAKSGVAAMRFDRDGRGLVCLTLDGASVQVLATLDPDERARGVLVAKGDPVTVIEVDSARNTCLVTRELGA</sequence>
<dbReference type="Proteomes" id="UP000027982">
    <property type="component" value="Chromosome"/>
</dbReference>
<evidence type="ECO:0000256" key="1">
    <source>
        <dbReference type="SAM" id="MobiDB-lite"/>
    </source>
</evidence>
<dbReference type="EMBL" id="CP007139">
    <property type="protein sequence ID" value="AIE87812.1"/>
    <property type="molecule type" value="Genomic_DNA"/>
</dbReference>
<protein>
    <submittedName>
        <fullName evidence="3">Uncharacterized protein</fullName>
    </submittedName>
</protein>
<dbReference type="AlphaFoldDB" id="A0A068NWR6"/>
<feature type="transmembrane region" description="Helical" evidence="2">
    <location>
        <begin position="148"/>
        <end position="167"/>
    </location>
</feature>
<accession>A0A068NWR6</accession>
<proteinExistence type="predicted"/>
<organism evidence="3 4">
    <name type="scientific">Fimbriimonas ginsengisoli Gsoil 348</name>
    <dbReference type="NCBI Taxonomy" id="661478"/>
    <lineage>
        <taxon>Bacteria</taxon>
        <taxon>Bacillati</taxon>
        <taxon>Armatimonadota</taxon>
        <taxon>Fimbriimonadia</taxon>
        <taxon>Fimbriimonadales</taxon>
        <taxon>Fimbriimonadaceae</taxon>
        <taxon>Fimbriimonas</taxon>
    </lineage>
</organism>
<name>A0A068NWR6_FIMGI</name>
<feature type="region of interest" description="Disordered" evidence="1">
    <location>
        <begin position="29"/>
        <end position="107"/>
    </location>
</feature>
<keyword evidence="4" id="KW-1185">Reference proteome</keyword>
<dbReference type="KEGG" id="fgi:OP10G_4444"/>
<evidence type="ECO:0000313" key="4">
    <source>
        <dbReference type="Proteomes" id="UP000027982"/>
    </source>
</evidence>
<feature type="transmembrane region" description="Helical" evidence="2">
    <location>
        <begin position="120"/>
        <end position="142"/>
    </location>
</feature>
<keyword evidence="2" id="KW-0812">Transmembrane</keyword>
<dbReference type="RefSeq" id="WP_025228308.1">
    <property type="nucleotide sequence ID" value="NZ_CP007139.1"/>
</dbReference>
<keyword evidence="2" id="KW-1133">Transmembrane helix</keyword>
<keyword evidence="2" id="KW-0472">Membrane</keyword>